<accession>A0A1Y2FAK6</accession>
<dbReference type="GeneID" id="63787929"/>
<feature type="region of interest" description="Disordered" evidence="1">
    <location>
        <begin position="388"/>
        <end position="435"/>
    </location>
</feature>
<evidence type="ECO:0000313" key="2">
    <source>
        <dbReference type="EMBL" id="ORY80948.1"/>
    </source>
</evidence>
<organism evidence="2 3">
    <name type="scientific">Protomyces lactucae-debilis</name>
    <dbReference type="NCBI Taxonomy" id="2754530"/>
    <lineage>
        <taxon>Eukaryota</taxon>
        <taxon>Fungi</taxon>
        <taxon>Dikarya</taxon>
        <taxon>Ascomycota</taxon>
        <taxon>Taphrinomycotina</taxon>
        <taxon>Taphrinomycetes</taxon>
        <taxon>Taphrinales</taxon>
        <taxon>Protomycetaceae</taxon>
        <taxon>Protomyces</taxon>
    </lineage>
</organism>
<sequence>MDDSIIDNLLDECSQLRVLIVGASRGKAQLIREVFGVHRITRYPPDFSRDEEIYSKENDLFIAHVFDSFEGVDAVLERRKRGEPDEVIHAIWHYIDAQDAVELVSGSSELACPAAVRKSGIPVLTIFGRFDNIVTRSEAIGALRRQGKPLSDGDKADAVHIRSITEAIQLYLMQYPKTTIITSKLPGSKLKLVDVMLAQLKSTQAKMLFISAQRLSASLKLDTSLSIAMKQFLVATISSAVPIPIPFAGYATTTAVTENIKADIVKVWNLHDPEILLTGTHDNTTMMDTITAIPVETAKMLVFMIPGLSQIKGVLSLPKLARTLGGLMIDLALIMERLFLATQLGADIGELLATPARLQAALPAKLELLNGERPFSPEVLRARREFMSPPISRPGTPSRVAPVAVDARPTPPPKPPRPGFAVATPPAKPPRPSPLDACVTTPPAKPPRPGQNSPAMRTPVARQPVITATPLKELTKDTLVQPAASAVTRELLDSVVRGYEPTKQLVAAELETFFDFEEGGLTKSFKKDTVQRKLSEIVQRHRLSEAFS</sequence>
<evidence type="ECO:0000256" key="1">
    <source>
        <dbReference type="SAM" id="MobiDB-lite"/>
    </source>
</evidence>
<reference evidence="2 3" key="1">
    <citation type="submission" date="2016-07" db="EMBL/GenBank/DDBJ databases">
        <title>Pervasive Adenine N6-methylation of Active Genes in Fungi.</title>
        <authorList>
            <consortium name="DOE Joint Genome Institute"/>
            <person name="Mondo S.J."/>
            <person name="Dannebaum R.O."/>
            <person name="Kuo R.C."/>
            <person name="Labutti K."/>
            <person name="Haridas S."/>
            <person name="Kuo A."/>
            <person name="Salamov A."/>
            <person name="Ahrendt S.R."/>
            <person name="Lipzen A."/>
            <person name="Sullivan W."/>
            <person name="Andreopoulos W.B."/>
            <person name="Clum A."/>
            <person name="Lindquist E."/>
            <person name="Daum C."/>
            <person name="Ramamoorthy G.K."/>
            <person name="Gryganskyi A."/>
            <person name="Culley D."/>
            <person name="Magnuson J.K."/>
            <person name="James T.Y."/>
            <person name="O'Malley M.A."/>
            <person name="Stajich J.E."/>
            <person name="Spatafora J.W."/>
            <person name="Visel A."/>
            <person name="Grigoriev I.V."/>
        </authorList>
    </citation>
    <scope>NUCLEOTIDE SEQUENCE [LARGE SCALE GENOMIC DNA]</scope>
    <source>
        <strain evidence="2 3">12-1054</strain>
    </source>
</reference>
<proteinExistence type="predicted"/>
<evidence type="ECO:0000313" key="3">
    <source>
        <dbReference type="Proteomes" id="UP000193685"/>
    </source>
</evidence>
<dbReference type="RefSeq" id="XP_040724593.1">
    <property type="nucleotide sequence ID" value="XM_040871330.1"/>
</dbReference>
<protein>
    <submittedName>
        <fullName evidence="2">Uncharacterized protein</fullName>
    </submittedName>
</protein>
<keyword evidence="3" id="KW-1185">Reference proteome</keyword>
<dbReference type="STRING" id="56484.A0A1Y2FAK6"/>
<dbReference type="AlphaFoldDB" id="A0A1Y2FAK6"/>
<gene>
    <name evidence="2" type="ORF">BCR37DRAFT_393592</name>
</gene>
<dbReference type="OrthoDB" id="2796204at2759"/>
<comment type="caution">
    <text evidence="2">The sequence shown here is derived from an EMBL/GenBank/DDBJ whole genome shotgun (WGS) entry which is preliminary data.</text>
</comment>
<name>A0A1Y2FAK6_PROLT</name>
<feature type="compositionally biased region" description="Pro residues" evidence="1">
    <location>
        <begin position="409"/>
        <end position="418"/>
    </location>
</feature>
<dbReference type="Proteomes" id="UP000193685">
    <property type="component" value="Unassembled WGS sequence"/>
</dbReference>
<dbReference type="EMBL" id="MCFI01000012">
    <property type="protein sequence ID" value="ORY80948.1"/>
    <property type="molecule type" value="Genomic_DNA"/>
</dbReference>